<organism evidence="2 3">
    <name type="scientific">Veillonella rodentium</name>
    <dbReference type="NCBI Taxonomy" id="248315"/>
    <lineage>
        <taxon>Bacteria</taxon>
        <taxon>Bacillati</taxon>
        <taxon>Bacillota</taxon>
        <taxon>Negativicutes</taxon>
        <taxon>Veillonellales</taxon>
        <taxon>Veillonellaceae</taxon>
        <taxon>Veillonella</taxon>
    </lineage>
</organism>
<name>A0A239Y5K7_9FIRM</name>
<feature type="transmembrane region" description="Helical" evidence="1">
    <location>
        <begin position="6"/>
        <end position="22"/>
    </location>
</feature>
<dbReference type="RefSeq" id="WP_095064746.1">
    <property type="nucleotide sequence ID" value="NZ_LT906470.1"/>
</dbReference>
<feature type="transmembrane region" description="Helical" evidence="1">
    <location>
        <begin position="240"/>
        <end position="257"/>
    </location>
</feature>
<sequence length="373" mass="44137">MLFWIGLTILTLGTIVFYKAIPQTYNKSIPILLFIVLTFLGMFRYQIGTDYDWYSLLFYTAKVGDIYPELSFILFVDFLRSNGFSFQVMFIIYEVLIMAFLWLGLRYYERNNYEIILLALIFFFLSQYMGTLNGIRQELAMLIIFWGYKYCLKRRLLPYILVVLVAFFIHNSAVIAILLYFVPRKLYQWYWYVIAFAISLVIWKLNIMANIVIKLGSILLGDIWYMVYLTDKDAAGNMTGLYLIYQLGVILIARLAIKDLNPKYAQMLNCCFFGLLGHFIFAFSLPIVRTTAYFEFFTIIIWALCVMYLNNKIIIKTTKYRYLLPLGYLLLVLPTFIFLRGLDNTPQNYYVHWRNTNPSSMNINYSFNFKIFD</sequence>
<dbReference type="Proteomes" id="UP000214973">
    <property type="component" value="Chromosome 1"/>
</dbReference>
<keyword evidence="1" id="KW-0812">Transmembrane</keyword>
<evidence type="ECO:0008006" key="4">
    <source>
        <dbReference type="Google" id="ProtNLM"/>
    </source>
</evidence>
<dbReference type="AlphaFoldDB" id="A0A239Y5K7"/>
<evidence type="ECO:0000313" key="3">
    <source>
        <dbReference type="Proteomes" id="UP000214973"/>
    </source>
</evidence>
<reference evidence="2 3" key="1">
    <citation type="submission" date="2017-06" db="EMBL/GenBank/DDBJ databases">
        <authorList>
            <consortium name="Pathogen Informatics"/>
        </authorList>
    </citation>
    <scope>NUCLEOTIDE SEQUENCE [LARGE SCALE GENOMIC DNA]</scope>
    <source>
        <strain evidence="2 3">NCTC12018</strain>
    </source>
</reference>
<feature type="transmembrane region" description="Helical" evidence="1">
    <location>
        <begin position="264"/>
        <end position="285"/>
    </location>
</feature>
<accession>A0A239Y5K7</accession>
<protein>
    <recommendedName>
        <fullName evidence="4">EpsG family protein</fullName>
    </recommendedName>
</protein>
<dbReference type="InterPro" id="IPR049458">
    <property type="entry name" value="EpsG-like"/>
</dbReference>
<feature type="transmembrane region" description="Helical" evidence="1">
    <location>
        <begin position="83"/>
        <end position="103"/>
    </location>
</feature>
<proteinExistence type="predicted"/>
<feature type="transmembrane region" description="Helical" evidence="1">
    <location>
        <begin position="291"/>
        <end position="310"/>
    </location>
</feature>
<evidence type="ECO:0000256" key="1">
    <source>
        <dbReference type="SAM" id="Phobius"/>
    </source>
</evidence>
<feature type="transmembrane region" description="Helical" evidence="1">
    <location>
        <begin position="29"/>
        <end position="47"/>
    </location>
</feature>
<dbReference type="EMBL" id="LT906470">
    <property type="protein sequence ID" value="SNV54521.1"/>
    <property type="molecule type" value="Genomic_DNA"/>
</dbReference>
<keyword evidence="1" id="KW-0472">Membrane</keyword>
<feature type="transmembrane region" description="Helical" evidence="1">
    <location>
        <begin position="189"/>
        <end position="206"/>
    </location>
</feature>
<keyword evidence="3" id="KW-1185">Reference proteome</keyword>
<keyword evidence="1" id="KW-1133">Transmembrane helix</keyword>
<feature type="transmembrane region" description="Helical" evidence="1">
    <location>
        <begin position="115"/>
        <end position="135"/>
    </location>
</feature>
<feature type="transmembrane region" description="Helical" evidence="1">
    <location>
        <begin position="156"/>
        <end position="183"/>
    </location>
</feature>
<feature type="transmembrane region" description="Helical" evidence="1">
    <location>
        <begin position="322"/>
        <end position="342"/>
    </location>
</feature>
<dbReference type="KEGG" id="vrm:44547418_00083"/>
<dbReference type="Pfam" id="PF14897">
    <property type="entry name" value="EpsG"/>
    <property type="match status" value="1"/>
</dbReference>
<evidence type="ECO:0000313" key="2">
    <source>
        <dbReference type="EMBL" id="SNV54521.1"/>
    </source>
</evidence>
<gene>
    <name evidence="2" type="ORF">SAMEA44547418_00083</name>
</gene>